<dbReference type="PANTHER" id="PTHR36529:SF1">
    <property type="entry name" value="GLYCOSYLTRANSFERASE"/>
    <property type="match status" value="1"/>
</dbReference>
<gene>
    <name evidence="1" type="ORF">RZS32_009755</name>
</gene>
<dbReference type="Pfam" id="PF09837">
    <property type="entry name" value="DUF2064"/>
    <property type="match status" value="1"/>
</dbReference>
<organism evidence="1 2">
    <name type="scientific">Roseovarius rhodophyticola</name>
    <dbReference type="NCBI Taxonomy" id="3080827"/>
    <lineage>
        <taxon>Bacteria</taxon>
        <taxon>Pseudomonadati</taxon>
        <taxon>Pseudomonadota</taxon>
        <taxon>Alphaproteobacteria</taxon>
        <taxon>Rhodobacterales</taxon>
        <taxon>Roseobacteraceae</taxon>
        <taxon>Roseovarius</taxon>
    </lineage>
</organism>
<name>A0ABZ2TPD3_9RHOB</name>
<dbReference type="Gene3D" id="3.90.550.10">
    <property type="entry name" value="Spore Coat Polysaccharide Biosynthesis Protein SpsA, Chain A"/>
    <property type="match status" value="1"/>
</dbReference>
<protein>
    <submittedName>
        <fullName evidence="1">Glycosyltransferase</fullName>
    </submittedName>
</protein>
<dbReference type="PANTHER" id="PTHR36529">
    <property type="entry name" value="SLL1095 PROTEIN"/>
    <property type="match status" value="1"/>
</dbReference>
<dbReference type="Proteomes" id="UP001281305">
    <property type="component" value="Chromosome"/>
</dbReference>
<dbReference type="InterPro" id="IPR029044">
    <property type="entry name" value="Nucleotide-diphossugar_trans"/>
</dbReference>
<evidence type="ECO:0000313" key="2">
    <source>
        <dbReference type="Proteomes" id="UP001281305"/>
    </source>
</evidence>
<dbReference type="EMBL" id="CP146606">
    <property type="protein sequence ID" value="WYK20048.1"/>
    <property type="molecule type" value="Genomic_DNA"/>
</dbReference>
<dbReference type="RefSeq" id="WP_317057888.1">
    <property type="nucleotide sequence ID" value="NZ_CP146606.1"/>
</dbReference>
<evidence type="ECO:0000313" key="1">
    <source>
        <dbReference type="EMBL" id="WYK20048.1"/>
    </source>
</evidence>
<sequence>MRPILIVMLKEPRAGLVKTRLGRDIGMTNAAWWFRHQSRALLRRLYAPRRWNIILAVAPDYTGLTSRAWPAHLPRIPQGQGDLGVRMARLLRTFDRNPVCLIGGDIPGISQRHVSQAFNTLGAQDAVFGPAEDGGFWLVGTGANATLPSTMFQGVRWSTNHALDDSLATLPGKRIGFVDTLPDIDTIEDLAKFQPINRR</sequence>
<reference evidence="1 2" key="1">
    <citation type="submission" date="2024-02" db="EMBL/GenBank/DDBJ databases">
        <title>Roseovarius strain W115 nov., isolated from a marine algae.</title>
        <authorList>
            <person name="Lee M.W."/>
            <person name="Lee J.K."/>
            <person name="Kim J.M."/>
            <person name="Choi D.G."/>
            <person name="Baek J.H."/>
            <person name="Bayburt H."/>
            <person name="Jung J.J."/>
            <person name="Han D.M."/>
            <person name="Jeon C.O."/>
        </authorList>
    </citation>
    <scope>NUCLEOTIDE SEQUENCE [LARGE SCALE GENOMIC DNA]</scope>
    <source>
        <strain evidence="1 2">W115</strain>
    </source>
</reference>
<dbReference type="InterPro" id="IPR018641">
    <property type="entry name" value="Trfase_1_rSAM/seldom-assoc"/>
</dbReference>
<proteinExistence type="predicted"/>
<accession>A0ABZ2TPD3</accession>
<keyword evidence="2" id="KW-1185">Reference proteome</keyword>
<dbReference type="SUPFAM" id="SSF53448">
    <property type="entry name" value="Nucleotide-diphospho-sugar transferases"/>
    <property type="match status" value="1"/>
</dbReference>